<evidence type="ECO:0000313" key="3">
    <source>
        <dbReference type="Proteomes" id="UP000277864"/>
    </source>
</evidence>
<evidence type="ECO:0000313" key="2">
    <source>
        <dbReference type="EMBL" id="RST90247.1"/>
    </source>
</evidence>
<dbReference type="Proteomes" id="UP000277864">
    <property type="component" value="Unassembled WGS sequence"/>
</dbReference>
<protein>
    <submittedName>
        <fullName evidence="2">Uncharacterized protein</fullName>
    </submittedName>
</protein>
<feature type="region of interest" description="Disordered" evidence="1">
    <location>
        <begin position="51"/>
        <end position="91"/>
    </location>
</feature>
<feature type="region of interest" description="Disordered" evidence="1">
    <location>
        <begin position="129"/>
        <end position="170"/>
    </location>
</feature>
<dbReference type="OrthoDB" id="2193439at2"/>
<feature type="compositionally biased region" description="Basic and acidic residues" evidence="1">
    <location>
        <begin position="129"/>
        <end position="138"/>
    </location>
</feature>
<feature type="compositionally biased region" description="Basic and acidic residues" evidence="1">
    <location>
        <begin position="75"/>
        <end position="91"/>
    </location>
</feature>
<dbReference type="AlphaFoldDB" id="A0A429Z962"/>
<dbReference type="EMBL" id="PXZH01000001">
    <property type="protein sequence ID" value="RST90247.1"/>
    <property type="molecule type" value="Genomic_DNA"/>
</dbReference>
<feature type="compositionally biased region" description="Basic and acidic residues" evidence="1">
    <location>
        <begin position="219"/>
        <end position="243"/>
    </location>
</feature>
<gene>
    <name evidence="2" type="ORF">C7P63_04010</name>
</gene>
<comment type="caution">
    <text evidence="2">The sequence shown here is derived from an EMBL/GenBank/DDBJ whole genome shotgun (WGS) entry which is preliminary data.</text>
</comment>
<feature type="region of interest" description="Disordered" evidence="1">
    <location>
        <begin position="206"/>
        <end position="243"/>
    </location>
</feature>
<sequence length="267" mass="31603">MDTFEDKRRHFRFPAFDDVEGVKLNEGEGRVLFENEYDNVFKKETTCGFDMTRRTSPGRYHDIPENITLESKPGTFDENKLQKRKEEDTSRKALLNYQGPPIKKTFKEMNKPMFRQGYVSCLEKKKARESGEPLREQRYIPAHQQKHQPTKRFVPTHIPKSMIPDDHKEHVSKTDLLASMKKNEKNYLLIDDSDQPFKEHPIQKKYVSPKRSQKTEVPFAKRETHELDEKRNPKMKESSHRLEKSLSGIMEEAVAQPVQNKYFEQFK</sequence>
<keyword evidence="3" id="KW-1185">Reference proteome</keyword>
<proteinExistence type="predicted"/>
<dbReference type="RefSeq" id="WP_125942861.1">
    <property type="nucleotide sequence ID" value="NZ_PXZH01000001.1"/>
</dbReference>
<evidence type="ECO:0000256" key="1">
    <source>
        <dbReference type="SAM" id="MobiDB-lite"/>
    </source>
</evidence>
<organism evidence="2 3">
    <name type="scientific">Vagococcus humatus</name>
    <dbReference type="NCBI Taxonomy" id="1889241"/>
    <lineage>
        <taxon>Bacteria</taxon>
        <taxon>Bacillati</taxon>
        <taxon>Bacillota</taxon>
        <taxon>Bacilli</taxon>
        <taxon>Lactobacillales</taxon>
        <taxon>Enterococcaceae</taxon>
        <taxon>Vagococcus</taxon>
    </lineage>
</organism>
<reference evidence="2 3" key="1">
    <citation type="submission" date="2018-03" db="EMBL/GenBank/DDBJ databases">
        <authorList>
            <person name="Gulvik C.A."/>
        </authorList>
    </citation>
    <scope>NUCLEOTIDE SEQUENCE [LARGE SCALE GENOMIC DNA]</scope>
    <source>
        <strain evidence="2 3">JCM 31581</strain>
    </source>
</reference>
<name>A0A429Z962_9ENTE</name>
<accession>A0A429Z962</accession>